<reference evidence="2 3" key="1">
    <citation type="submission" date="2015-12" db="EMBL/GenBank/DDBJ databases">
        <authorList>
            <person name="Shamseldin A."/>
            <person name="Moawad H."/>
            <person name="Abd El-Rahim W.M."/>
            <person name="Sadowsky M.J."/>
        </authorList>
    </citation>
    <scope>NUCLEOTIDE SEQUENCE [LARGE SCALE GENOMIC DNA]</scope>
    <source>
        <strain evidence="2 3">S43</strain>
    </source>
</reference>
<evidence type="ECO:0000313" key="3">
    <source>
        <dbReference type="Proteomes" id="UP000234632"/>
    </source>
</evidence>
<feature type="compositionally biased region" description="Low complexity" evidence="1">
    <location>
        <begin position="45"/>
        <end position="89"/>
    </location>
</feature>
<protein>
    <recommendedName>
        <fullName evidence="4">DivIVA domain-containing protein</fullName>
    </recommendedName>
</protein>
<evidence type="ECO:0000256" key="1">
    <source>
        <dbReference type="SAM" id="MobiDB-lite"/>
    </source>
</evidence>
<comment type="caution">
    <text evidence="2">The sequence shown here is derived from an EMBL/GenBank/DDBJ whole genome shotgun (WGS) entry which is preliminary data.</text>
</comment>
<accession>A0A2N4T6C5</accession>
<sequence>MLPRCPQHESGYDPAQVDALLTAVARRLAAGPGAPGPGLPGRDGAGACAPGDGASGNGASDDGAPGDGAPDPGALRAAPDAAAGAAPGPGERPVITSAAVRAAVFDAVPGGYRTGPVDEALARAEEELAALERTECVLAHGAAAWRARTEQLAAVLRGRLGRPRTQRFRRPARVRTRGYSAAHVDVLCERVAERLATGTGPDAAAVREAVFPPAHGERAYEEQQVDAFLDRVVEYLLAVR</sequence>
<dbReference type="AlphaFoldDB" id="A0A2N4T6C5"/>
<evidence type="ECO:0008006" key="4">
    <source>
        <dbReference type="Google" id="ProtNLM"/>
    </source>
</evidence>
<evidence type="ECO:0000313" key="2">
    <source>
        <dbReference type="EMBL" id="PLC13766.1"/>
    </source>
</evidence>
<dbReference type="EMBL" id="LOMZ01000001">
    <property type="protein sequence ID" value="PLC13766.1"/>
    <property type="molecule type" value="Genomic_DNA"/>
</dbReference>
<feature type="region of interest" description="Disordered" evidence="1">
    <location>
        <begin position="32"/>
        <end position="90"/>
    </location>
</feature>
<proteinExistence type="predicted"/>
<dbReference type="Proteomes" id="UP000234632">
    <property type="component" value="Unassembled WGS sequence"/>
</dbReference>
<dbReference type="InterPro" id="IPR019933">
    <property type="entry name" value="DivIVA_domain"/>
</dbReference>
<organism evidence="2 3">
    <name type="scientific">Kocuria flava</name>
    <dbReference type="NCBI Taxonomy" id="446860"/>
    <lineage>
        <taxon>Bacteria</taxon>
        <taxon>Bacillati</taxon>
        <taxon>Actinomycetota</taxon>
        <taxon>Actinomycetes</taxon>
        <taxon>Micrococcales</taxon>
        <taxon>Micrococcaceae</taxon>
        <taxon>Kocuria</taxon>
    </lineage>
</organism>
<gene>
    <name evidence="2" type="ORF">AUQ48_13940</name>
</gene>
<name>A0A2N4T6C5_9MICC</name>
<dbReference type="NCBIfam" id="TIGR03544">
    <property type="entry name" value="DivI1A_domain"/>
    <property type="match status" value="1"/>
</dbReference>